<evidence type="ECO:0000256" key="1">
    <source>
        <dbReference type="SAM" id="Phobius"/>
    </source>
</evidence>
<accession>A0A545U755</accession>
<reference evidence="3 4" key="1">
    <citation type="submission" date="2019-07" db="EMBL/GenBank/DDBJ databases">
        <title>Draft genome for Aliikangiella sp. M105.</title>
        <authorList>
            <person name="Wang G."/>
        </authorList>
    </citation>
    <scope>NUCLEOTIDE SEQUENCE [LARGE SCALE GENOMIC DNA]</scope>
    <source>
        <strain evidence="3 4">M105</strain>
    </source>
</reference>
<proteinExistence type="predicted"/>
<dbReference type="RefSeq" id="WP_142932982.1">
    <property type="nucleotide sequence ID" value="NZ_ML660168.1"/>
</dbReference>
<keyword evidence="1" id="KW-0812">Transmembrane</keyword>
<feature type="transmembrane region" description="Helical" evidence="1">
    <location>
        <begin position="28"/>
        <end position="48"/>
    </location>
</feature>
<dbReference type="Pfam" id="PF00144">
    <property type="entry name" value="Beta-lactamase"/>
    <property type="match status" value="1"/>
</dbReference>
<dbReference type="OrthoDB" id="5377431at2"/>
<keyword evidence="1" id="KW-1133">Transmembrane helix</keyword>
<dbReference type="SUPFAM" id="SSF56601">
    <property type="entry name" value="beta-lactamase/transpeptidase-like"/>
    <property type="match status" value="1"/>
</dbReference>
<evidence type="ECO:0000313" key="4">
    <source>
        <dbReference type="Proteomes" id="UP000315439"/>
    </source>
</evidence>
<keyword evidence="1" id="KW-0472">Membrane</keyword>
<dbReference type="InterPro" id="IPR012338">
    <property type="entry name" value="Beta-lactam/transpept-like"/>
</dbReference>
<dbReference type="AlphaFoldDB" id="A0A545U755"/>
<comment type="caution">
    <text evidence="3">The sequence shown here is derived from an EMBL/GenBank/DDBJ whole genome shotgun (WGS) entry which is preliminary data.</text>
</comment>
<dbReference type="PANTHER" id="PTHR46825:SF9">
    <property type="entry name" value="BETA-LACTAMASE-RELATED DOMAIN-CONTAINING PROTEIN"/>
    <property type="match status" value="1"/>
</dbReference>
<dbReference type="PANTHER" id="PTHR46825">
    <property type="entry name" value="D-ALANYL-D-ALANINE-CARBOXYPEPTIDASE/ENDOPEPTIDASE AMPH"/>
    <property type="match status" value="1"/>
</dbReference>
<dbReference type="Gene3D" id="3.40.710.10">
    <property type="entry name" value="DD-peptidase/beta-lactamase superfamily"/>
    <property type="match status" value="1"/>
</dbReference>
<gene>
    <name evidence="3" type="ORF">FLL46_19250</name>
</gene>
<dbReference type="Proteomes" id="UP000315439">
    <property type="component" value="Unassembled WGS sequence"/>
</dbReference>
<keyword evidence="4" id="KW-1185">Reference proteome</keyword>
<dbReference type="EMBL" id="VIKS01000012">
    <property type="protein sequence ID" value="TQV85305.1"/>
    <property type="molecule type" value="Genomic_DNA"/>
</dbReference>
<feature type="domain" description="Beta-lactamase-related" evidence="2">
    <location>
        <begin position="74"/>
        <end position="388"/>
    </location>
</feature>
<name>A0A545U755_9GAMM</name>
<sequence>MNNSNETTMFSFNFSNLSCHRYLPSNKFAAKIAIVLTIIYFCFAVAHAKSEATQSTNNFTKQKPIVTKDKVNKLNQFISQNMKKLDVPGVAVGVLESGKPVVLKGFGVADEQGTPVEATTPFKLGSVSKSFAAAAVMQLSDEGRLDVDKPVVNYLPWFRTQNKSNSDKILIKHLLSHESGFSTLAGNRNQHSEENSPTVYQSTLKELSDIKLSTMPGTRYQYSNVNYQILASLLESIEMSSYETIIETRIFRKLGMSNSFAHKTDKNAGKPASGFQFRFGHPTRFEDQLGRVTIAQGGLYSSAEDMIHYLSNFLSSDSQLFSQLSLQRTILPQDANAKRGYGFGWYVSKNDDYRLLFHFGESAGYEAVAAFSPELDIAFVVLVNANSSFGQNNVSALLRGVGNIILDKPTPKIEASTMEKTILWLIFLIPVVIIFFALNFLRRFRNKKILPLTRPFSVIEILKRLLIPSVFLLSISVIFLVLLPRTYGSPLSAVALFQPDIYIGIIVCSSVAILWWFVRSTLLFRSN</sequence>
<feature type="transmembrane region" description="Helical" evidence="1">
    <location>
        <begin position="461"/>
        <end position="481"/>
    </location>
</feature>
<dbReference type="InterPro" id="IPR001466">
    <property type="entry name" value="Beta-lactam-related"/>
</dbReference>
<protein>
    <submittedName>
        <fullName evidence="3">Beta-lactamase family protein</fullName>
    </submittedName>
</protein>
<evidence type="ECO:0000259" key="2">
    <source>
        <dbReference type="Pfam" id="PF00144"/>
    </source>
</evidence>
<evidence type="ECO:0000313" key="3">
    <source>
        <dbReference type="EMBL" id="TQV85305.1"/>
    </source>
</evidence>
<dbReference type="InterPro" id="IPR050491">
    <property type="entry name" value="AmpC-like"/>
</dbReference>
<feature type="transmembrane region" description="Helical" evidence="1">
    <location>
        <begin position="501"/>
        <end position="518"/>
    </location>
</feature>
<organism evidence="3 4">
    <name type="scientific">Aliikangiella coralliicola</name>
    <dbReference type="NCBI Taxonomy" id="2592383"/>
    <lineage>
        <taxon>Bacteria</taxon>
        <taxon>Pseudomonadati</taxon>
        <taxon>Pseudomonadota</taxon>
        <taxon>Gammaproteobacteria</taxon>
        <taxon>Oceanospirillales</taxon>
        <taxon>Pleioneaceae</taxon>
        <taxon>Aliikangiella</taxon>
    </lineage>
</organism>
<feature type="transmembrane region" description="Helical" evidence="1">
    <location>
        <begin position="422"/>
        <end position="441"/>
    </location>
</feature>